<dbReference type="Gene3D" id="2.60.40.10">
    <property type="entry name" value="Immunoglobulins"/>
    <property type="match status" value="1"/>
</dbReference>
<dbReference type="CDD" id="cd11326">
    <property type="entry name" value="AmyAc_Glg_debranch"/>
    <property type="match status" value="1"/>
</dbReference>
<keyword evidence="5" id="KW-1185">Reference proteome</keyword>
<dbReference type="InterPro" id="IPR048650">
    <property type="entry name" value="ISOA1-3-like_C"/>
</dbReference>
<dbReference type="Pfam" id="PF00128">
    <property type="entry name" value="Alpha-amylase"/>
    <property type="match status" value="1"/>
</dbReference>
<dbReference type="InterPro" id="IPR004193">
    <property type="entry name" value="Glyco_hydro_13_N"/>
</dbReference>
<dbReference type="InterPro" id="IPR044505">
    <property type="entry name" value="GlgX_Isoamylase_N_E_set"/>
</dbReference>
<dbReference type="InterPro" id="IPR013780">
    <property type="entry name" value="Glyco_hydro_b"/>
</dbReference>
<dbReference type="CDD" id="cd02856">
    <property type="entry name" value="E_set_GDE_Isoamylase_N"/>
    <property type="match status" value="1"/>
</dbReference>
<dbReference type="Gene3D" id="3.20.20.80">
    <property type="entry name" value="Glycosidases"/>
    <property type="match status" value="1"/>
</dbReference>
<dbReference type="EMBL" id="CP036316">
    <property type="protein sequence ID" value="QDT63421.1"/>
    <property type="molecule type" value="Genomic_DNA"/>
</dbReference>
<gene>
    <name evidence="4" type="primary">glgX</name>
    <name evidence="4" type="ORF">V22_06420</name>
</gene>
<comment type="similarity">
    <text evidence="1">Belongs to the glycosyl hydrolase 13 family.</text>
</comment>
<dbReference type="SUPFAM" id="SSF81296">
    <property type="entry name" value="E set domains"/>
    <property type="match status" value="1"/>
</dbReference>
<feature type="domain" description="Glycosyl hydrolase family 13 catalytic" evidence="3">
    <location>
        <begin position="172"/>
        <end position="580"/>
    </location>
</feature>
<protein>
    <submittedName>
        <fullName evidence="4">Glycogen debranching enzyme</fullName>
        <ecNumber evidence="4">3.2.1.-</ecNumber>
    </submittedName>
</protein>
<dbReference type="Pfam" id="PF02922">
    <property type="entry name" value="CBM_48"/>
    <property type="match status" value="1"/>
</dbReference>
<dbReference type="RefSeq" id="WP_145259734.1">
    <property type="nucleotide sequence ID" value="NZ_CP036316.1"/>
</dbReference>
<keyword evidence="2" id="KW-0809">Transit peptide</keyword>
<dbReference type="SUPFAM" id="SSF51445">
    <property type="entry name" value="(Trans)glycosidases"/>
    <property type="match status" value="1"/>
</dbReference>
<accession>A0A517T4Z4</accession>
<evidence type="ECO:0000259" key="3">
    <source>
        <dbReference type="SMART" id="SM00642"/>
    </source>
</evidence>
<dbReference type="InterPro" id="IPR017853">
    <property type="entry name" value="GH"/>
</dbReference>
<dbReference type="Proteomes" id="UP000319976">
    <property type="component" value="Chromosome"/>
</dbReference>
<dbReference type="Pfam" id="PF21156">
    <property type="entry name" value="ISOA1-3_C"/>
    <property type="match status" value="1"/>
</dbReference>
<organism evidence="4 5">
    <name type="scientific">Calycomorphotria hydatis</name>
    <dbReference type="NCBI Taxonomy" id="2528027"/>
    <lineage>
        <taxon>Bacteria</taxon>
        <taxon>Pseudomonadati</taxon>
        <taxon>Planctomycetota</taxon>
        <taxon>Planctomycetia</taxon>
        <taxon>Planctomycetales</taxon>
        <taxon>Planctomycetaceae</taxon>
        <taxon>Calycomorphotria</taxon>
    </lineage>
</organism>
<keyword evidence="4" id="KW-0326">Glycosidase</keyword>
<dbReference type="InterPro" id="IPR013783">
    <property type="entry name" value="Ig-like_fold"/>
</dbReference>
<dbReference type="GO" id="GO:0005975">
    <property type="term" value="P:carbohydrate metabolic process"/>
    <property type="evidence" value="ECO:0007669"/>
    <property type="project" value="InterPro"/>
</dbReference>
<proteinExistence type="inferred from homology"/>
<dbReference type="PANTHER" id="PTHR43002">
    <property type="entry name" value="GLYCOGEN DEBRANCHING ENZYME"/>
    <property type="match status" value="1"/>
</dbReference>
<dbReference type="OrthoDB" id="226102at2"/>
<dbReference type="GO" id="GO:0019156">
    <property type="term" value="F:isoamylase activity"/>
    <property type="evidence" value="ECO:0007669"/>
    <property type="project" value="UniProtKB-ARBA"/>
</dbReference>
<evidence type="ECO:0000256" key="1">
    <source>
        <dbReference type="ARBA" id="ARBA00008061"/>
    </source>
</evidence>
<dbReference type="Gene3D" id="2.60.40.1180">
    <property type="entry name" value="Golgi alpha-mannosidase II"/>
    <property type="match status" value="1"/>
</dbReference>
<evidence type="ECO:0000313" key="4">
    <source>
        <dbReference type="EMBL" id="QDT63421.1"/>
    </source>
</evidence>
<evidence type="ECO:0000256" key="2">
    <source>
        <dbReference type="ARBA" id="ARBA00022946"/>
    </source>
</evidence>
<reference evidence="4 5" key="1">
    <citation type="submission" date="2019-02" db="EMBL/GenBank/DDBJ databases">
        <title>Deep-cultivation of Planctomycetes and their phenomic and genomic characterization uncovers novel biology.</title>
        <authorList>
            <person name="Wiegand S."/>
            <person name="Jogler M."/>
            <person name="Boedeker C."/>
            <person name="Pinto D."/>
            <person name="Vollmers J."/>
            <person name="Rivas-Marin E."/>
            <person name="Kohn T."/>
            <person name="Peeters S.H."/>
            <person name="Heuer A."/>
            <person name="Rast P."/>
            <person name="Oberbeckmann S."/>
            <person name="Bunk B."/>
            <person name="Jeske O."/>
            <person name="Meyerdierks A."/>
            <person name="Storesund J.E."/>
            <person name="Kallscheuer N."/>
            <person name="Luecker S."/>
            <person name="Lage O.M."/>
            <person name="Pohl T."/>
            <person name="Merkel B.J."/>
            <person name="Hornburger P."/>
            <person name="Mueller R.-W."/>
            <person name="Bruemmer F."/>
            <person name="Labrenz M."/>
            <person name="Spormann A.M."/>
            <person name="Op den Camp H."/>
            <person name="Overmann J."/>
            <person name="Amann R."/>
            <person name="Jetten M.S.M."/>
            <person name="Mascher T."/>
            <person name="Medema M.H."/>
            <person name="Devos D.P."/>
            <person name="Kaster A.-K."/>
            <person name="Ovreas L."/>
            <person name="Rohde M."/>
            <person name="Galperin M.Y."/>
            <person name="Jogler C."/>
        </authorList>
    </citation>
    <scope>NUCLEOTIDE SEQUENCE [LARGE SCALE GENOMIC DNA]</scope>
    <source>
        <strain evidence="4 5">V22</strain>
    </source>
</reference>
<dbReference type="SUPFAM" id="SSF51011">
    <property type="entry name" value="Glycosyl hydrolase domain"/>
    <property type="match status" value="1"/>
</dbReference>
<sequence length="692" mass="79878">MPYSTKQTNFPTWESTEGGYDPPGATWIEGERAWNFVLYSVHAESVELLFYSEDNIRKPVATFEFDPLRNKSGPIWHCRLQVEKLNGARYYAYRVNGPPTGRDNFHWFDHEKILLDPYAKSVYFPPEFDRMAASRPGPNDGRAPLGILEIDDAYDWQGDRPIRHESDLIIYEMHVRGFTMSETSGVQQDARGTYRGIIEKIPYLQELGVTAVELMPVFQFDPDENNYWGYMPLNFFAPHGFYSMHAEAGDQRFAFREMVRELHKAGIEVILDVVFNHTCEGDQSGPIYSFKGIDNNLYYTASGHDEYPFANYTGCGNTLNAASPSVRHLVVESLRYWREEMHVDGFRFDLASVFCRKSDGSLDEQRPPIFDQIASSPGFADVRLIAEPWDAGGAYQLGRDFPGFLWMQWNAAYRDILQRFWRGDPGIISELMTRIYGSADYFPDDTYHASRPWQSINYVTSHDGATIYDLVSYTEKNNWANGEENRDGCHEYRTNCGYEGDEDVPEGVMVMRKRLAKNYFCMTLLSNGTPMFRMGDEFLQTQGGNNNPYNQDNETSWLDWSRLEQYFDVFRFVKEMVTFRKDHPTLCRSHYWREDIKWYGVGPDVDWSESSRTLAFHLSGRSLGDVDLYVMINGYDKQLTFGIQAGSVGDWHVVVDTFRPSPNDITLDNDKPYRGVSFVVGPQSIVVLKKRR</sequence>
<name>A0A517T4Z4_9PLAN</name>
<dbReference type="KEGG" id="chya:V22_06420"/>
<dbReference type="AlphaFoldDB" id="A0A517T4Z4"/>
<dbReference type="InterPro" id="IPR006047">
    <property type="entry name" value="GH13_cat_dom"/>
</dbReference>
<keyword evidence="4" id="KW-0378">Hydrolase</keyword>
<dbReference type="InterPro" id="IPR014756">
    <property type="entry name" value="Ig_E-set"/>
</dbReference>
<dbReference type="EC" id="3.2.1.-" evidence="4"/>
<dbReference type="SMART" id="SM00642">
    <property type="entry name" value="Aamy"/>
    <property type="match status" value="1"/>
</dbReference>
<evidence type="ECO:0000313" key="5">
    <source>
        <dbReference type="Proteomes" id="UP000319976"/>
    </source>
</evidence>